<gene>
    <name evidence="2" type="ORF">KSU1_D0940</name>
</gene>
<accession>I3IRA4</accession>
<dbReference type="EMBL" id="BAFH01000004">
    <property type="protein sequence ID" value="GAB64249.1"/>
    <property type="molecule type" value="Genomic_DNA"/>
</dbReference>
<dbReference type="Proteomes" id="UP000002985">
    <property type="component" value="Unassembled WGS sequence"/>
</dbReference>
<reference evidence="2 3" key="1">
    <citation type="journal article" date="2012" name="FEBS Lett.">
        <title>Anammox organism KSU-1 expresses a NirK-type copper-containing nitrite reductase instead of a NirS-type with cytochrome cd1.</title>
        <authorList>
            <person name="Hira D."/>
            <person name="Toh H."/>
            <person name="Migita C.T."/>
            <person name="Okubo H."/>
            <person name="Nishiyama T."/>
            <person name="Hattori M."/>
            <person name="Furukawa K."/>
            <person name="Fujii T."/>
        </authorList>
    </citation>
    <scope>NUCLEOTIDE SEQUENCE [LARGE SCALE GENOMIC DNA]</scope>
</reference>
<name>I3IRA4_9BACT</name>
<feature type="chain" id="PRO_5003671344" evidence="1">
    <location>
        <begin position="25"/>
        <end position="494"/>
    </location>
</feature>
<organism evidence="2 3">
    <name type="scientific">Candidatus Jettenia caeni</name>
    <dbReference type="NCBI Taxonomy" id="247490"/>
    <lineage>
        <taxon>Bacteria</taxon>
        <taxon>Pseudomonadati</taxon>
        <taxon>Planctomycetota</taxon>
        <taxon>Candidatus Brocadiia</taxon>
        <taxon>Candidatus Brocadiales</taxon>
        <taxon>Candidatus Brocadiaceae</taxon>
        <taxon>Candidatus Jettenia</taxon>
    </lineage>
</organism>
<protein>
    <submittedName>
        <fullName evidence="2">Uncharacterized protein</fullName>
    </submittedName>
</protein>
<proteinExistence type="predicted"/>
<evidence type="ECO:0000313" key="3">
    <source>
        <dbReference type="Proteomes" id="UP000002985"/>
    </source>
</evidence>
<sequence>MVQKCVLLSMISTTLFFALSYIHAEDYDPDINFWPIFYYNKDTDTGEKEIEAFYPVVGWHKDKDARVFCFRPVYSVKKIPKEKYKKSEFLWPLNYTVHAGNRTYTKSFPFYSYTKDTSGETPEKERTFFPVFFSRTQNGKDKDFAIFPLYGTFHHRFNRDKIQFILWPIYTEVIKGDRHSWNIIWPIFNYSQSTKGDEYGYKVWPFYGKHEKERSFEKGFIMWPLYTYVNAEIENVGRYEGWGTIPFYISEKSPVSDSQSILWPLFNHVDDKQRGLERWDYPFPIATRIKGKERNKNTFLPFWNIDRKRNSETVSFAYPLFWLLHYETGDSRKTDTVRFLPFYWKRDEYLIHEEKYTGLRQIWPFYKREKEPDHSTNFEVFSLYPFLDDESWERNWKSFFHMYERRNDKTSGRKTTRLLWRLYHTENSERLSYLEMAPFFSLYKNKNNNITCFSLFCNIFQYKKKETDRYIKLLYLVKIPLTLTAKNEKVTIEQ</sequence>
<dbReference type="eggNOG" id="COG3170">
    <property type="taxonomic scope" value="Bacteria"/>
</dbReference>
<feature type="signal peptide" evidence="1">
    <location>
        <begin position="1"/>
        <end position="24"/>
    </location>
</feature>
<dbReference type="STRING" id="247490.KSU1_D0940"/>
<keyword evidence="3" id="KW-1185">Reference proteome</keyword>
<comment type="caution">
    <text evidence="2">The sequence shown here is derived from an EMBL/GenBank/DDBJ whole genome shotgun (WGS) entry which is preliminary data.</text>
</comment>
<evidence type="ECO:0000313" key="2">
    <source>
        <dbReference type="EMBL" id="GAB64249.1"/>
    </source>
</evidence>
<keyword evidence="1" id="KW-0732">Signal</keyword>
<dbReference type="OrthoDB" id="9791525at2"/>
<dbReference type="AlphaFoldDB" id="I3IRA4"/>
<evidence type="ECO:0000256" key="1">
    <source>
        <dbReference type="SAM" id="SignalP"/>
    </source>
</evidence>